<proteinExistence type="predicted"/>
<name>A0A6C0E249_9ZZZZ</name>
<dbReference type="AlphaFoldDB" id="A0A6C0E249"/>
<accession>A0A6C0E249</accession>
<protein>
    <recommendedName>
        <fullName evidence="2">C2H2-type domain-containing protein</fullName>
    </recommendedName>
</protein>
<dbReference type="EMBL" id="MN739725">
    <property type="protein sequence ID" value="QHT23124.1"/>
    <property type="molecule type" value="Genomic_DNA"/>
</dbReference>
<evidence type="ECO:0000313" key="1">
    <source>
        <dbReference type="EMBL" id="QHT23124.1"/>
    </source>
</evidence>
<organism evidence="1">
    <name type="scientific">viral metagenome</name>
    <dbReference type="NCBI Taxonomy" id="1070528"/>
    <lineage>
        <taxon>unclassified sequences</taxon>
        <taxon>metagenomes</taxon>
        <taxon>organismal metagenomes</taxon>
    </lineage>
</organism>
<evidence type="ECO:0008006" key="2">
    <source>
        <dbReference type="Google" id="ProtNLM"/>
    </source>
</evidence>
<reference evidence="1" key="1">
    <citation type="journal article" date="2020" name="Nature">
        <title>Giant virus diversity and host interactions through global metagenomics.</title>
        <authorList>
            <person name="Schulz F."/>
            <person name="Roux S."/>
            <person name="Paez-Espino D."/>
            <person name="Jungbluth S."/>
            <person name="Walsh D.A."/>
            <person name="Denef V.J."/>
            <person name="McMahon K.D."/>
            <person name="Konstantinidis K.T."/>
            <person name="Eloe-Fadrosh E.A."/>
            <person name="Kyrpides N.C."/>
            <person name="Woyke T."/>
        </authorList>
    </citation>
    <scope>NUCLEOTIDE SEQUENCE</scope>
    <source>
        <strain evidence="1">GVMAG-M-3300023179-114</strain>
    </source>
</reference>
<sequence>MNPNEKIRKTPTKFECKICDYNTCDKKDFRKHCLTTKHISRINPTVSEQENLESHTTNKIHAPNNTKFVCKCGKQYKHMSTLCNHKKTCTSHDIVPHDIQNNVIMLSNLVVEVVKQNQEFQKMIIEQNNKIIELSSKTHVTNNNNNTNCTTTNAKFNLQFFLNETCKDAMNIMDFVDSVKLQLSDLENIGNTGFVNGISNIIIKNLKDLDVTKRPLHCTDSKREVLYVKDENKWEKENDEKEKMKKVINKISTKNIQQIPEWVDQHPDCKDSDSRDNNEYLHIVSESMGCCEPANYGKIIHNVSKQVLVDK</sequence>